<name>A0A061B2B3_CYBFA</name>
<feature type="region of interest" description="Disordered" evidence="13">
    <location>
        <begin position="1"/>
        <end position="89"/>
    </location>
</feature>
<keyword evidence="3 11" id="KW-0547">Nucleotide-binding</keyword>
<evidence type="ECO:0000256" key="13">
    <source>
        <dbReference type="SAM" id="MobiDB-lite"/>
    </source>
</evidence>
<evidence type="ECO:0000256" key="8">
    <source>
        <dbReference type="ARBA" id="ARBA00023288"/>
    </source>
</evidence>
<dbReference type="FunFam" id="3.40.50.300:FF:000181">
    <property type="entry name" value="Guanine nucleotide-binding protein subunit alpha"/>
    <property type="match status" value="1"/>
</dbReference>
<keyword evidence="7" id="KW-0807">Transducer</keyword>
<dbReference type="CDD" id="cd00066">
    <property type="entry name" value="G-alpha"/>
    <property type="match status" value="1"/>
</dbReference>
<dbReference type="InterPro" id="IPR011025">
    <property type="entry name" value="GproteinA_insert"/>
</dbReference>
<dbReference type="SMART" id="SM00275">
    <property type="entry name" value="G_alpha"/>
    <property type="match status" value="1"/>
</dbReference>
<dbReference type="PROSITE" id="PS51882">
    <property type="entry name" value="G_ALPHA"/>
    <property type="match status" value="1"/>
</dbReference>
<keyword evidence="6" id="KW-0564">Palmitate</keyword>
<evidence type="ECO:0000256" key="6">
    <source>
        <dbReference type="ARBA" id="ARBA00023139"/>
    </source>
</evidence>
<dbReference type="PANTHER" id="PTHR10218:SF369">
    <property type="entry name" value="GUANINE NUCLEOTIDE-BINDING PROTEIN ALPHA-2 SUBUNIT"/>
    <property type="match status" value="1"/>
</dbReference>
<feature type="binding site" evidence="11">
    <location>
        <begin position="217"/>
        <end position="218"/>
    </location>
    <ligand>
        <name>GTP</name>
        <dbReference type="ChEBI" id="CHEBI:37565"/>
    </ligand>
</feature>
<evidence type="ECO:0000256" key="9">
    <source>
        <dbReference type="ARBA" id="ARBA00074402"/>
    </source>
</evidence>
<keyword evidence="1" id="KW-0519">Myristate</keyword>
<feature type="binding site" evidence="12">
    <location>
        <position position="110"/>
    </location>
    <ligand>
        <name>Mg(2+)</name>
        <dbReference type="ChEBI" id="CHEBI:18420"/>
    </ligand>
</feature>
<evidence type="ECO:0000256" key="12">
    <source>
        <dbReference type="PIRSR" id="PIRSR601019-2"/>
    </source>
</evidence>
<gene>
    <name evidence="14" type="ORF">CYFA0S_13e01992g</name>
</gene>
<evidence type="ECO:0000256" key="7">
    <source>
        <dbReference type="ARBA" id="ARBA00023224"/>
    </source>
</evidence>
<feature type="compositionally biased region" description="Basic and acidic residues" evidence="13">
    <location>
        <begin position="1"/>
        <end position="10"/>
    </location>
</feature>
<dbReference type="InterPro" id="IPR002975">
    <property type="entry name" value="Fungi_Gprotein_alpha"/>
</dbReference>
<dbReference type="GO" id="GO:0005525">
    <property type="term" value="F:GTP binding"/>
    <property type="evidence" value="ECO:0007669"/>
    <property type="project" value="UniProtKB-KW"/>
</dbReference>
<dbReference type="Gene3D" id="3.40.50.300">
    <property type="entry name" value="P-loop containing nucleotide triphosphate hydrolases"/>
    <property type="match status" value="1"/>
</dbReference>
<dbReference type="Gene3D" id="1.10.400.10">
    <property type="entry name" value="GI Alpha 1, domain 2-like"/>
    <property type="match status" value="1"/>
</dbReference>
<sequence>MGLCSSKEETAPVGPTTGRTTANTATTANTEKTGNVTNSTLGTETHPVSQDNLNSHPRAQSASSRKQSIVPSETSLTSSNKAAAAAMQNGKDSHDYTKVLLLGTGESGKSTILQQLRILHSNGFSEQELFDFKPFIFSNIVSSAKDIVQAYRRFDVKLEESDQINESDFDDILAYQSPVDPSAHFDKNLALKIAALWKNASTTQLIMDHRQDFYLMDSAKYFFEELDRISQEDYIPSVTDIIRTRKKTSGIFDLKFELQGLKIHIFDVGGQRSERKKWIYCFDNVASIIFCVALSEYDQSLLEEKSQNRLEESLTLFDSVVNSRWFSKCSIILFLNKIDVFIEKLPYSPLEKYFPDYKGGNDVNKATKYILWRFSKVNRSGLPIYPYITQATDTNNMSLVFVVVKESIFANILQDTGLLS</sequence>
<accession>A0A061B2B3</accession>
<evidence type="ECO:0000256" key="1">
    <source>
        <dbReference type="ARBA" id="ARBA00022707"/>
    </source>
</evidence>
<dbReference type="GO" id="GO:0046872">
    <property type="term" value="F:metal ion binding"/>
    <property type="evidence" value="ECO:0007669"/>
    <property type="project" value="UniProtKB-KW"/>
</dbReference>
<evidence type="ECO:0000313" key="14">
    <source>
        <dbReference type="EMBL" id="CDR44032.1"/>
    </source>
</evidence>
<evidence type="ECO:0000256" key="10">
    <source>
        <dbReference type="ARBA" id="ARBA00078467"/>
    </source>
</evidence>
<keyword evidence="2 12" id="KW-0479">Metal-binding</keyword>
<dbReference type="InterPro" id="IPR027417">
    <property type="entry name" value="P-loop_NTPase"/>
</dbReference>
<feature type="binding site" evidence="11">
    <location>
        <position position="391"/>
    </location>
    <ligand>
        <name>GTP</name>
        <dbReference type="ChEBI" id="CHEBI:37565"/>
    </ligand>
</feature>
<dbReference type="PhylomeDB" id="A0A061B2B3"/>
<dbReference type="GO" id="GO:0003924">
    <property type="term" value="F:GTPase activity"/>
    <property type="evidence" value="ECO:0007669"/>
    <property type="project" value="InterPro"/>
</dbReference>
<keyword evidence="5 11" id="KW-0342">GTP-binding</keyword>
<dbReference type="VEuPathDB" id="FungiDB:BON22_1834"/>
<dbReference type="AlphaFoldDB" id="A0A061B2B3"/>
<reference evidence="14" key="1">
    <citation type="journal article" date="2014" name="Genome Announc.">
        <title>Genome sequence of the yeast Cyberlindnera fabianii (Hansenula fabianii).</title>
        <authorList>
            <person name="Freel K.C."/>
            <person name="Sarilar V."/>
            <person name="Neuveglise C."/>
            <person name="Devillers H."/>
            <person name="Friedrich A."/>
            <person name="Schacherer J."/>
        </authorList>
    </citation>
    <scope>NUCLEOTIDE SEQUENCE</scope>
    <source>
        <strain evidence="14">YJS4271</strain>
    </source>
</reference>
<dbReference type="EMBL" id="LK052898">
    <property type="protein sequence ID" value="CDR44032.1"/>
    <property type="molecule type" value="Genomic_DNA"/>
</dbReference>
<evidence type="ECO:0000256" key="4">
    <source>
        <dbReference type="ARBA" id="ARBA00022842"/>
    </source>
</evidence>
<feature type="compositionally biased region" description="Polar residues" evidence="13">
    <location>
        <begin position="36"/>
        <end position="81"/>
    </location>
</feature>
<dbReference type="GO" id="GO:0005834">
    <property type="term" value="C:heterotrimeric G-protein complex"/>
    <property type="evidence" value="ECO:0007669"/>
    <property type="project" value="InterPro"/>
</dbReference>
<dbReference type="PRINTS" id="PR01241">
    <property type="entry name" value="GPROTEINAFNG"/>
</dbReference>
<evidence type="ECO:0000256" key="3">
    <source>
        <dbReference type="ARBA" id="ARBA00022741"/>
    </source>
</evidence>
<feature type="binding site" evidence="12">
    <location>
        <position position="248"/>
    </location>
    <ligand>
        <name>Mg(2+)</name>
        <dbReference type="ChEBI" id="CHEBI:18420"/>
    </ligand>
</feature>
<dbReference type="OrthoDB" id="5817230at2759"/>
<dbReference type="GO" id="GO:0001664">
    <property type="term" value="F:G protein-coupled receptor binding"/>
    <property type="evidence" value="ECO:0007669"/>
    <property type="project" value="InterPro"/>
</dbReference>
<dbReference type="SUPFAM" id="SSF52540">
    <property type="entry name" value="P-loop containing nucleoside triphosphate hydrolases"/>
    <property type="match status" value="1"/>
</dbReference>
<protein>
    <recommendedName>
        <fullName evidence="9">Guanine nucleotide-binding protein alpha-2 subunit</fullName>
    </recommendedName>
    <alternativeName>
        <fullName evidence="10">GP2-alpha</fullName>
    </alternativeName>
</protein>
<dbReference type="GO" id="GO:0032502">
    <property type="term" value="P:developmental process"/>
    <property type="evidence" value="ECO:0007669"/>
    <property type="project" value="UniProtKB-ARBA"/>
</dbReference>
<feature type="binding site" evidence="11">
    <location>
        <begin position="336"/>
        <end position="339"/>
    </location>
    <ligand>
        <name>GTP</name>
        <dbReference type="ChEBI" id="CHEBI:37565"/>
    </ligand>
</feature>
<dbReference type="GO" id="GO:0005737">
    <property type="term" value="C:cytoplasm"/>
    <property type="evidence" value="ECO:0007669"/>
    <property type="project" value="TreeGrafter"/>
</dbReference>
<evidence type="ECO:0000256" key="11">
    <source>
        <dbReference type="PIRSR" id="PIRSR601019-1"/>
    </source>
</evidence>
<dbReference type="PANTHER" id="PTHR10218">
    <property type="entry name" value="GTP-BINDING PROTEIN ALPHA SUBUNIT"/>
    <property type="match status" value="1"/>
</dbReference>
<dbReference type="GO" id="GO:0007189">
    <property type="term" value="P:adenylate cyclase-activating G protein-coupled receptor signaling pathway"/>
    <property type="evidence" value="ECO:0007669"/>
    <property type="project" value="TreeGrafter"/>
</dbReference>
<dbReference type="InterPro" id="IPR001019">
    <property type="entry name" value="Gprotein_alpha_su"/>
</dbReference>
<keyword evidence="4 12" id="KW-0460">Magnesium</keyword>
<keyword evidence="8" id="KW-0449">Lipoprotein</keyword>
<organism evidence="14">
    <name type="scientific">Cyberlindnera fabianii</name>
    <name type="common">Yeast</name>
    <name type="synonym">Hansenula fabianii</name>
    <dbReference type="NCBI Taxonomy" id="36022"/>
    <lineage>
        <taxon>Eukaryota</taxon>
        <taxon>Fungi</taxon>
        <taxon>Dikarya</taxon>
        <taxon>Ascomycota</taxon>
        <taxon>Saccharomycotina</taxon>
        <taxon>Saccharomycetes</taxon>
        <taxon>Phaffomycetales</taxon>
        <taxon>Phaffomycetaceae</taxon>
        <taxon>Cyberlindnera</taxon>
    </lineage>
</organism>
<proteinExistence type="predicted"/>
<evidence type="ECO:0000256" key="2">
    <source>
        <dbReference type="ARBA" id="ARBA00022723"/>
    </source>
</evidence>
<dbReference type="FunFam" id="1.10.400.10:FF:000007">
    <property type="entry name" value="Guanine nucleotide-binding protein subunit alpha"/>
    <property type="match status" value="1"/>
</dbReference>
<evidence type="ECO:0000256" key="5">
    <source>
        <dbReference type="ARBA" id="ARBA00023134"/>
    </source>
</evidence>
<dbReference type="GO" id="GO:0031683">
    <property type="term" value="F:G-protein beta/gamma-subunit complex binding"/>
    <property type="evidence" value="ECO:0007669"/>
    <property type="project" value="InterPro"/>
</dbReference>
<dbReference type="GO" id="GO:0010255">
    <property type="term" value="P:glucose mediated signaling pathway"/>
    <property type="evidence" value="ECO:0007669"/>
    <property type="project" value="UniProtKB-ARBA"/>
</dbReference>
<dbReference type="Pfam" id="PF00503">
    <property type="entry name" value="G-alpha"/>
    <property type="match status" value="1"/>
</dbReference>
<feature type="binding site" evidence="11">
    <location>
        <begin position="106"/>
        <end position="111"/>
    </location>
    <ligand>
        <name>GTP</name>
        <dbReference type="ChEBI" id="CHEBI:37565"/>
    </ligand>
</feature>
<dbReference type="SUPFAM" id="SSF47895">
    <property type="entry name" value="Transducin (alpha subunit), insertion domain"/>
    <property type="match status" value="1"/>
</dbReference>
<feature type="compositionally biased region" description="Low complexity" evidence="13">
    <location>
        <begin position="14"/>
        <end position="35"/>
    </location>
</feature>
<feature type="binding site" evidence="11">
    <location>
        <begin position="267"/>
        <end position="271"/>
    </location>
    <ligand>
        <name>GTP</name>
        <dbReference type="ChEBI" id="CHEBI:37565"/>
    </ligand>
</feature>
<dbReference type="PRINTS" id="PR00318">
    <property type="entry name" value="GPROTEINA"/>
</dbReference>